<proteinExistence type="predicted"/>
<dbReference type="RefSeq" id="WP_139680009.1">
    <property type="nucleotide sequence ID" value="NZ_CP040846.1"/>
</dbReference>
<dbReference type="AlphaFoldDB" id="A0A4Y5SKA5"/>
<evidence type="ECO:0000313" key="2">
    <source>
        <dbReference type="Proteomes" id="UP000306007"/>
    </source>
</evidence>
<organism evidence="1 2">
    <name type="scientific">Thermococcus indicus</name>
    <dbReference type="NCBI Taxonomy" id="2586643"/>
    <lineage>
        <taxon>Archaea</taxon>
        <taxon>Methanobacteriati</taxon>
        <taxon>Methanobacteriota</taxon>
        <taxon>Thermococci</taxon>
        <taxon>Thermococcales</taxon>
        <taxon>Thermococcaceae</taxon>
        <taxon>Thermococcus</taxon>
    </lineage>
</organism>
<name>A0A4Y5SKA5_9EURY</name>
<dbReference type="Proteomes" id="UP000306007">
    <property type="component" value="Chromosome"/>
</dbReference>
<evidence type="ECO:0000313" key="1">
    <source>
        <dbReference type="EMBL" id="QDA30622.1"/>
    </source>
</evidence>
<sequence>MITRERLVEEFALLDEKATLLASRGVIPEEIRLYLIGGGNLALRGIKDATADVDVVVENVRVLGSLDEVLTNPSPELKVGPGVRVIYVKTVEHGYKVKLGAVSVYKKLDPEMRDFNMDVFVKRVLRGLTLSEGMKNRSVLPGEFEDFETLKVRLVSLEDIFLFKGVTSLGRAKDVDDLLRLLEHGVDFEVMLGELNHQRTIIEPERFEWLVGLLHEKAVILRKILAEKGLRSRALDKFIKELELSFV</sequence>
<evidence type="ECO:0008006" key="3">
    <source>
        <dbReference type="Google" id="ProtNLM"/>
    </source>
</evidence>
<dbReference type="KEGG" id="tic:FH039_01940"/>
<dbReference type="GeneID" id="40473906"/>
<dbReference type="EMBL" id="CP040846">
    <property type="protein sequence ID" value="QDA30622.1"/>
    <property type="molecule type" value="Genomic_DNA"/>
</dbReference>
<reference evidence="1 2" key="1">
    <citation type="submission" date="2019-06" db="EMBL/GenBank/DDBJ databases">
        <title>Thermococcus indicus sp. nov., a Fe(III)-reducing hyperthermophilic archaeon isolated from the Onnuri vent field of the Central Indian Ocean ridge.</title>
        <authorList>
            <person name="Lim J.K."/>
            <person name="Kim Y.J."/>
            <person name="Kwon K.K."/>
        </authorList>
    </citation>
    <scope>NUCLEOTIDE SEQUENCE [LARGE SCALE GENOMIC DNA]</scope>
    <source>
        <strain evidence="1 2">IOH1</strain>
    </source>
</reference>
<gene>
    <name evidence="1" type="ORF">FH039_01940</name>
</gene>
<dbReference type="OrthoDB" id="12113at2157"/>
<keyword evidence="2" id="KW-1185">Reference proteome</keyword>
<protein>
    <recommendedName>
        <fullName evidence="3">Nucleotidyltransferase</fullName>
    </recommendedName>
</protein>
<accession>A0A4Y5SKA5</accession>